<gene>
    <name evidence="11" type="ORF">IC007_0050</name>
</gene>
<dbReference type="PANTHER" id="PTHR33693:SF3">
    <property type="entry name" value="TYPE-5 URACIL-DNA GLYCOSYLASE"/>
    <property type="match status" value="1"/>
</dbReference>
<evidence type="ECO:0000259" key="10">
    <source>
        <dbReference type="SMART" id="SM00986"/>
    </source>
</evidence>
<dbReference type="RefSeq" id="WP_232516022.1">
    <property type="nucleotide sequence ID" value="NZ_AP018930.1"/>
</dbReference>
<evidence type="ECO:0000256" key="3">
    <source>
        <dbReference type="ARBA" id="ARBA00022763"/>
    </source>
</evidence>
<keyword evidence="2" id="KW-0479">Metal-binding</keyword>
<evidence type="ECO:0000256" key="6">
    <source>
        <dbReference type="ARBA" id="ARBA00023014"/>
    </source>
</evidence>
<evidence type="ECO:0000256" key="8">
    <source>
        <dbReference type="ARBA" id="ARBA00023779"/>
    </source>
</evidence>
<dbReference type="SMART" id="SM00986">
    <property type="entry name" value="UDG"/>
    <property type="match status" value="1"/>
</dbReference>
<dbReference type="GeneID" id="41716575"/>
<dbReference type="SUPFAM" id="SSF52141">
    <property type="entry name" value="Uracil-DNA glycosylase-like"/>
    <property type="match status" value="1"/>
</dbReference>
<evidence type="ECO:0000313" key="12">
    <source>
        <dbReference type="Proteomes" id="UP000325030"/>
    </source>
</evidence>
<evidence type="ECO:0000256" key="5">
    <source>
        <dbReference type="ARBA" id="ARBA00023004"/>
    </source>
</evidence>
<evidence type="ECO:0000256" key="9">
    <source>
        <dbReference type="ARBA" id="ARBA00023887"/>
    </source>
</evidence>
<accession>A0A510DZ83</accession>
<dbReference type="CDD" id="cd10031">
    <property type="entry name" value="UDG-F5_TTUDGB_like"/>
    <property type="match status" value="1"/>
</dbReference>
<protein>
    <recommendedName>
        <fullName evidence="9">Type-5 uracil-DNA glycosylase</fullName>
    </recommendedName>
</protein>
<dbReference type="InterPro" id="IPR005122">
    <property type="entry name" value="Uracil-DNA_glycosylase-like"/>
</dbReference>
<reference evidence="12" key="1">
    <citation type="submission" date="2018-09" db="EMBL/GenBank/DDBJ databases">
        <title>Complete Genome Sequencing of Sulfolobus sp. JCM 16834.</title>
        <authorList>
            <person name="Kato S."/>
            <person name="Itoh T."/>
            <person name="Ohkuma M."/>
        </authorList>
    </citation>
    <scope>NUCLEOTIDE SEQUENCE [LARGE SCALE GENOMIC DNA]</scope>
    <source>
        <strain evidence="12">IC-007</strain>
    </source>
</reference>
<keyword evidence="3" id="KW-0227">DNA damage</keyword>
<evidence type="ECO:0000256" key="7">
    <source>
        <dbReference type="ARBA" id="ARBA00023204"/>
    </source>
</evidence>
<dbReference type="Proteomes" id="UP000325030">
    <property type="component" value="Chromosome"/>
</dbReference>
<sequence>MIRDLEDEILGCTRCSRLIDYIRKVAIEKKPKYRNYQYWGKPLPGFGDPNAWLLIVGLAPAAHGGNRTGRVFTGDMSGERVYRALYEIGLSSSPKSESRYDLVELKGVYLTNAVKCAPPKNKPNKEEIGSCSYFLKKEIESLPKLKVILTLGRIAFDTTTNILGIDGKFSHMAIYSSNRLTVVASYHPSQQNFVSGRLTWGNWISIFYKIKTLYTSHNA</sequence>
<dbReference type="Pfam" id="PF03167">
    <property type="entry name" value="UDG"/>
    <property type="match status" value="1"/>
</dbReference>
<comment type="similarity">
    <text evidence="8">Belongs to the uracil-DNA glycosylase (UDG) superfamily. Type 5 (UDGb) family.</text>
</comment>
<keyword evidence="5" id="KW-0408">Iron</keyword>
<dbReference type="GO" id="GO:0046872">
    <property type="term" value="F:metal ion binding"/>
    <property type="evidence" value="ECO:0007669"/>
    <property type="project" value="UniProtKB-KW"/>
</dbReference>
<feature type="domain" description="Uracil-DNA glycosylase-like" evidence="10">
    <location>
        <begin position="44"/>
        <end position="207"/>
    </location>
</feature>
<proteinExistence type="inferred from homology"/>
<dbReference type="GO" id="GO:0006284">
    <property type="term" value="P:base-excision repair"/>
    <property type="evidence" value="ECO:0007669"/>
    <property type="project" value="InterPro"/>
</dbReference>
<keyword evidence="4" id="KW-0378">Hydrolase</keyword>
<name>A0A510DZ83_9CREN</name>
<dbReference type="InterPro" id="IPR036895">
    <property type="entry name" value="Uracil-DNA_glycosylase-like_sf"/>
</dbReference>
<evidence type="ECO:0000256" key="1">
    <source>
        <dbReference type="ARBA" id="ARBA00022485"/>
    </source>
</evidence>
<organism evidence="11 12">
    <name type="scientific">Sulfuracidifex tepidarius</name>
    <dbReference type="NCBI Taxonomy" id="1294262"/>
    <lineage>
        <taxon>Archaea</taxon>
        <taxon>Thermoproteota</taxon>
        <taxon>Thermoprotei</taxon>
        <taxon>Sulfolobales</taxon>
        <taxon>Sulfolobaceae</taxon>
        <taxon>Sulfuracidifex</taxon>
    </lineage>
</organism>
<dbReference type="InterPro" id="IPR044147">
    <property type="entry name" value="UdgB-like"/>
</dbReference>
<dbReference type="GO" id="GO:0004844">
    <property type="term" value="F:uracil DNA N-glycosylase activity"/>
    <property type="evidence" value="ECO:0007669"/>
    <property type="project" value="InterPro"/>
</dbReference>
<evidence type="ECO:0000256" key="4">
    <source>
        <dbReference type="ARBA" id="ARBA00022801"/>
    </source>
</evidence>
<dbReference type="InterPro" id="IPR051536">
    <property type="entry name" value="UDG_Type-4/5"/>
</dbReference>
<dbReference type="GO" id="GO:0033958">
    <property type="term" value="F:DNA-deoxyinosine glycosylase activity"/>
    <property type="evidence" value="ECO:0007669"/>
    <property type="project" value="InterPro"/>
</dbReference>
<dbReference type="PANTHER" id="PTHR33693">
    <property type="entry name" value="TYPE-5 URACIL-DNA GLYCOSYLASE"/>
    <property type="match status" value="1"/>
</dbReference>
<dbReference type="Gene3D" id="3.40.470.10">
    <property type="entry name" value="Uracil-DNA glycosylase-like domain"/>
    <property type="match status" value="1"/>
</dbReference>
<evidence type="ECO:0000313" key="11">
    <source>
        <dbReference type="EMBL" id="BBG25545.1"/>
    </source>
</evidence>
<keyword evidence="7" id="KW-0234">DNA repair</keyword>
<keyword evidence="1" id="KW-0004">4Fe-4S</keyword>
<dbReference type="AlphaFoldDB" id="A0A510DZ83"/>
<keyword evidence="6" id="KW-0411">Iron-sulfur</keyword>
<evidence type="ECO:0000256" key="2">
    <source>
        <dbReference type="ARBA" id="ARBA00022723"/>
    </source>
</evidence>
<dbReference type="EMBL" id="AP018930">
    <property type="protein sequence ID" value="BBG25545.1"/>
    <property type="molecule type" value="Genomic_DNA"/>
</dbReference>
<dbReference type="GO" id="GO:0051539">
    <property type="term" value="F:4 iron, 4 sulfur cluster binding"/>
    <property type="evidence" value="ECO:0007669"/>
    <property type="project" value="UniProtKB-KW"/>
</dbReference>
<dbReference type="SMART" id="SM00987">
    <property type="entry name" value="UreE_C"/>
    <property type="match status" value="1"/>
</dbReference>